<reference evidence="2 3" key="1">
    <citation type="submission" date="2020-01" db="EMBL/GenBank/DDBJ databases">
        <authorList>
            <person name="Lee S.D."/>
        </authorList>
    </citation>
    <scope>NUCLEOTIDE SEQUENCE [LARGE SCALE GENOMIC DNA]</scope>
    <source>
        <strain evidence="2 3">SAP-35</strain>
    </source>
</reference>
<dbReference type="Pfam" id="PF12973">
    <property type="entry name" value="Cupin_7"/>
    <property type="match status" value="1"/>
</dbReference>
<keyword evidence="3" id="KW-1185">Reference proteome</keyword>
<feature type="domain" description="ChrR-like cupin" evidence="1">
    <location>
        <begin position="7"/>
        <end position="96"/>
    </location>
</feature>
<name>A0ABX0FTB7_9BURK</name>
<dbReference type="InterPro" id="IPR011051">
    <property type="entry name" value="RmlC_Cupin_sf"/>
</dbReference>
<dbReference type="InterPro" id="IPR014710">
    <property type="entry name" value="RmlC-like_jellyroll"/>
</dbReference>
<evidence type="ECO:0000313" key="2">
    <source>
        <dbReference type="EMBL" id="NGZ87939.1"/>
    </source>
</evidence>
<reference evidence="3" key="2">
    <citation type="submission" date="2023-07" db="EMBL/GenBank/DDBJ databases">
        <title>Duganella aceri sp. nov., isolated from tree sap.</title>
        <authorList>
            <person name="Kim I.S."/>
        </authorList>
    </citation>
    <scope>NUCLEOTIDE SEQUENCE [LARGE SCALE GENOMIC DNA]</scope>
    <source>
        <strain evidence="3">SAP-35</strain>
    </source>
</reference>
<organism evidence="2 3">
    <name type="scientific">Duganella aceris</name>
    <dbReference type="NCBI Taxonomy" id="2703883"/>
    <lineage>
        <taxon>Bacteria</taxon>
        <taxon>Pseudomonadati</taxon>
        <taxon>Pseudomonadota</taxon>
        <taxon>Betaproteobacteria</taxon>
        <taxon>Burkholderiales</taxon>
        <taxon>Oxalobacteraceae</taxon>
        <taxon>Telluria group</taxon>
        <taxon>Duganella</taxon>
    </lineage>
</organism>
<gene>
    <name evidence="2" type="ORF">GW587_27220</name>
</gene>
<dbReference type="SUPFAM" id="SSF51182">
    <property type="entry name" value="RmlC-like cupins"/>
    <property type="match status" value="1"/>
</dbReference>
<evidence type="ECO:0000313" key="3">
    <source>
        <dbReference type="Proteomes" id="UP000666369"/>
    </source>
</evidence>
<dbReference type="RefSeq" id="WP_166108056.1">
    <property type="nucleotide sequence ID" value="NZ_JAADJT010000015.1"/>
</dbReference>
<comment type="caution">
    <text evidence="2">The sequence shown here is derived from an EMBL/GenBank/DDBJ whole genome shotgun (WGS) entry which is preliminary data.</text>
</comment>
<dbReference type="EMBL" id="JAADJT010000015">
    <property type="protein sequence ID" value="NGZ87939.1"/>
    <property type="molecule type" value="Genomic_DNA"/>
</dbReference>
<accession>A0ABX0FTB7</accession>
<dbReference type="Proteomes" id="UP000666369">
    <property type="component" value="Unassembled WGS sequence"/>
</dbReference>
<proteinExistence type="predicted"/>
<dbReference type="InterPro" id="IPR025979">
    <property type="entry name" value="ChrR-like_cupin_dom"/>
</dbReference>
<dbReference type="Gene3D" id="2.60.120.10">
    <property type="entry name" value="Jelly Rolls"/>
    <property type="match status" value="1"/>
</dbReference>
<protein>
    <recommendedName>
        <fullName evidence="1">ChrR-like cupin domain-containing protein</fullName>
    </recommendedName>
</protein>
<evidence type="ECO:0000259" key="1">
    <source>
        <dbReference type="Pfam" id="PF12973"/>
    </source>
</evidence>
<sequence length="104" mass="11377">MIHVTKAARQFVETGFPGIRAASVWGENGSGADFIEFKAGARFPRHDHEGPEQILVVKGRIRFGELVLAEGDYMTIGHGEEHDAEALEDSVFFLAHEGGAIIKE</sequence>